<protein>
    <submittedName>
        <fullName evidence="3">Cell division protein ZapE</fullName>
    </submittedName>
</protein>
<keyword evidence="3" id="KW-0132">Cell division</keyword>
<keyword evidence="3" id="KW-0131">Cell cycle</keyword>
<evidence type="ECO:0000313" key="4">
    <source>
        <dbReference type="Proteomes" id="UP001310692"/>
    </source>
</evidence>
<name>A0ABU7LVB5_9PROT</name>
<gene>
    <name evidence="3" type="primary">zapE</name>
    <name evidence="3" type="ORF">V0U35_02340</name>
</gene>
<dbReference type="PANTHER" id="PTHR12169:SF6">
    <property type="entry name" value="AFG1-LIKE ATPASE"/>
    <property type="match status" value="1"/>
</dbReference>
<reference evidence="3 4" key="1">
    <citation type="submission" date="2024-01" db="EMBL/GenBank/DDBJ databases">
        <title>Hyphobacterium bacterium isolated from marine sediment.</title>
        <authorList>
            <person name="Zhao S."/>
        </authorList>
    </citation>
    <scope>NUCLEOTIDE SEQUENCE [LARGE SCALE GENOMIC DNA]</scope>
    <source>
        <strain evidence="3 4">Y60-23</strain>
    </source>
</reference>
<evidence type="ECO:0000313" key="3">
    <source>
        <dbReference type="EMBL" id="MEE2565506.1"/>
    </source>
</evidence>
<accession>A0ABU7LVB5</accession>
<dbReference type="Gene3D" id="3.40.50.300">
    <property type="entry name" value="P-loop containing nucleotide triphosphate hydrolases"/>
    <property type="match status" value="1"/>
</dbReference>
<evidence type="ECO:0000256" key="1">
    <source>
        <dbReference type="ARBA" id="ARBA00022741"/>
    </source>
</evidence>
<dbReference type="Proteomes" id="UP001310692">
    <property type="component" value="Unassembled WGS sequence"/>
</dbReference>
<dbReference type="PANTHER" id="PTHR12169">
    <property type="entry name" value="ATPASE N2B"/>
    <property type="match status" value="1"/>
</dbReference>
<dbReference type="InterPro" id="IPR005654">
    <property type="entry name" value="ATPase_AFG1-like"/>
</dbReference>
<dbReference type="NCBIfam" id="NF040713">
    <property type="entry name" value="ZapE"/>
    <property type="match status" value="1"/>
</dbReference>
<dbReference type="Pfam" id="PF03969">
    <property type="entry name" value="AFG1_ATPase"/>
    <property type="match status" value="1"/>
</dbReference>
<proteinExistence type="predicted"/>
<keyword evidence="2" id="KW-0067">ATP-binding</keyword>
<keyword evidence="1" id="KW-0547">Nucleotide-binding</keyword>
<dbReference type="EMBL" id="JAZDRO010000001">
    <property type="protein sequence ID" value="MEE2565506.1"/>
    <property type="molecule type" value="Genomic_DNA"/>
</dbReference>
<dbReference type="GO" id="GO:0051301">
    <property type="term" value="P:cell division"/>
    <property type="evidence" value="ECO:0007669"/>
    <property type="project" value="UniProtKB-KW"/>
</dbReference>
<sequence length="379" mass="41583">MTTPIEIWRARVASGELNPDSGQEVAALALTDLHHRLAQWRVKDGWFRHKTPPPKGLYLWGGVGRGKSMLVDAFFANAPKTPKRRVHFHAFMQETHEAIGAWRKLSASERRAHDHHVRGAGDDPIPPVAKGIAASARLLCFDEFQVSDIADAMLLGRLFEQLFERGVVVVATSNRAPDDLYSGGINRQLFLPFIDLLKGRLDVLKIAGGTDHRLAQLTAAPVYYTPLGDEADAAMDAAWDRLTGGADSKAATLTVKGRQIPVPREAAGVARFTFDDLCAKPLGPGDYLALAVRFHTVLLDRVPKLSPDKRNEAKRFVTLIDALYEAKTKLVVSAEAEPDALYPDGDGSFEFERTASRLMEMRGEAYLGAAHEEANAKEG</sequence>
<dbReference type="InterPro" id="IPR027417">
    <property type="entry name" value="P-loop_NTPase"/>
</dbReference>
<evidence type="ECO:0000256" key="2">
    <source>
        <dbReference type="ARBA" id="ARBA00022840"/>
    </source>
</evidence>
<dbReference type="SUPFAM" id="SSF52540">
    <property type="entry name" value="P-loop containing nucleoside triphosphate hydrolases"/>
    <property type="match status" value="1"/>
</dbReference>
<organism evidence="3 4">
    <name type="scientific">Hyphobacterium marinum</name>
    <dbReference type="NCBI Taxonomy" id="3116574"/>
    <lineage>
        <taxon>Bacteria</taxon>
        <taxon>Pseudomonadati</taxon>
        <taxon>Pseudomonadota</taxon>
        <taxon>Alphaproteobacteria</taxon>
        <taxon>Maricaulales</taxon>
        <taxon>Maricaulaceae</taxon>
        <taxon>Hyphobacterium</taxon>
    </lineage>
</organism>
<comment type="caution">
    <text evidence="3">The sequence shown here is derived from an EMBL/GenBank/DDBJ whole genome shotgun (WGS) entry which is preliminary data.</text>
</comment>
<keyword evidence="4" id="KW-1185">Reference proteome</keyword>